<dbReference type="Proteomes" id="UP000021816">
    <property type="component" value="Unassembled WGS sequence"/>
</dbReference>
<sequence length="771" mass="87645">MQVDPGKVWQNLAVDLFIANMENENWGWADVNTVHLLAFWHDFDPQIRFVLTYSSPATALARLENVADKQVKEVIEDALQSWLFFNDQLLRFYARHQDRCLLINADAVARVEGQEKLLPLLREQRGLSLGTQVVKATALEHRESPIFGLIASQMLEEMPEVRALYDELEGSADLFSGESNPRSVLAEMAMAEYQRLANSLKAGQIALRELASKKHEAQRLSLEKLSALEQALAVREREAERHKNDAKQAKENQEELKEKQEEKELLLRQLHQVQEELEVYFLKAKELTSERDEARRLSADKLSALERKLATREREAERLTATAAERATKNEELIRQGEHEAKQLRLQLQQAQEALERDLRKAKELAIERDRARQLSVEKLAALEKIVSVREAEAERHKKDATQAKRRADDLEREVAEGKRQATKLRELEQENELLLLQLHQVQEELENYFLKYQEVNANKQAASAQANSAPSLPITIDLTSDVQGDNWYEAEPDGRWAGPERSSTISVPLLQPGEYRMELDILDAMSPSILQNMAISFNDRTLFFTGDDRQPVSAAVFDGRSAKQVDYPVTWQTVFRVLVADAEQPGKLRFDFSRLLPPRAGGARKHAIFLKTVRIVPILDREIHGVDLRNRIVGRNWYEPEIDGRWAGPGPVSMLVLPAVKPGRYQIGLEIVDAIAPEVLKGVQYKLAGKPVYFADAYPQGWLTQALGKRRHYPIKLVAEVQLLPEQCASDLELEFSFVKLISPASRGSADQRMLAIRLKNVTLKPLSSS</sequence>
<gene>
    <name evidence="2" type="ORF">AW10_00530</name>
</gene>
<evidence type="ECO:0000256" key="1">
    <source>
        <dbReference type="SAM" id="MobiDB-lite"/>
    </source>
</evidence>
<dbReference type="STRING" id="1454003.AW10_00530"/>
<evidence type="ECO:0000313" key="3">
    <source>
        <dbReference type="Proteomes" id="UP000021816"/>
    </source>
</evidence>
<dbReference type="PATRIC" id="fig|1454003.3.peg.544"/>
<dbReference type="AlphaFoldDB" id="A0A011NI14"/>
<dbReference type="EMBL" id="JEMX01000011">
    <property type="protein sequence ID" value="EXI82423.1"/>
    <property type="molecule type" value="Genomic_DNA"/>
</dbReference>
<reference evidence="2 3" key="1">
    <citation type="submission" date="2014-02" db="EMBL/GenBank/DDBJ databases">
        <title>Expanding our view of genomic diversity in Candidatus Accumulibacter clades.</title>
        <authorList>
            <person name="Skennerton C.T."/>
            <person name="Barr J.J."/>
            <person name="Slater F.R."/>
            <person name="Bond P.L."/>
            <person name="Tyson G.W."/>
        </authorList>
    </citation>
    <scope>NUCLEOTIDE SEQUENCE [LARGE SCALE GENOMIC DNA]</scope>
    <source>
        <strain evidence="3">BA-92</strain>
    </source>
</reference>
<proteinExistence type="predicted"/>
<comment type="caution">
    <text evidence="2">The sequence shown here is derived from an EMBL/GenBank/DDBJ whole genome shotgun (WGS) entry which is preliminary data.</text>
</comment>
<accession>A0A011NI14</accession>
<feature type="region of interest" description="Disordered" evidence="1">
    <location>
        <begin position="236"/>
        <end position="257"/>
    </location>
</feature>
<name>A0A011NI14_9PROT</name>
<feature type="region of interest" description="Disordered" evidence="1">
    <location>
        <begin position="393"/>
        <end position="415"/>
    </location>
</feature>
<protein>
    <submittedName>
        <fullName evidence="2">Uncharacterized protein</fullName>
    </submittedName>
</protein>
<evidence type="ECO:0000313" key="2">
    <source>
        <dbReference type="EMBL" id="EXI82423.1"/>
    </source>
</evidence>
<organism evidence="2 3">
    <name type="scientific">Candidatus Accumulibacter appositus</name>
    <dbReference type="NCBI Taxonomy" id="1454003"/>
    <lineage>
        <taxon>Bacteria</taxon>
        <taxon>Pseudomonadati</taxon>
        <taxon>Pseudomonadota</taxon>
        <taxon>Betaproteobacteria</taxon>
        <taxon>Candidatus Accumulibacter</taxon>
    </lineage>
</organism>